<evidence type="ECO:0000259" key="8">
    <source>
        <dbReference type="Pfam" id="PF00892"/>
    </source>
</evidence>
<feature type="transmembrane region" description="Helical" evidence="7">
    <location>
        <begin position="128"/>
        <end position="148"/>
    </location>
</feature>
<feature type="transmembrane region" description="Helical" evidence="7">
    <location>
        <begin position="12"/>
        <end position="34"/>
    </location>
</feature>
<comment type="subcellular location">
    <subcellularLocation>
        <location evidence="1">Cell membrane</location>
        <topology evidence="1">Multi-pass membrane protein</topology>
    </subcellularLocation>
</comment>
<feature type="transmembrane region" description="Helical" evidence="7">
    <location>
        <begin position="73"/>
        <end position="95"/>
    </location>
</feature>
<evidence type="ECO:0000256" key="4">
    <source>
        <dbReference type="ARBA" id="ARBA00022692"/>
    </source>
</evidence>
<dbReference type="InterPro" id="IPR050638">
    <property type="entry name" value="AA-Vitamin_Transporters"/>
</dbReference>
<evidence type="ECO:0000256" key="2">
    <source>
        <dbReference type="ARBA" id="ARBA00007362"/>
    </source>
</evidence>
<feature type="transmembrane region" description="Helical" evidence="7">
    <location>
        <begin position="160"/>
        <end position="182"/>
    </location>
</feature>
<evidence type="ECO:0000256" key="7">
    <source>
        <dbReference type="SAM" id="Phobius"/>
    </source>
</evidence>
<name>A0A7W1WUN8_9BACL</name>
<evidence type="ECO:0000313" key="10">
    <source>
        <dbReference type="Proteomes" id="UP000535491"/>
    </source>
</evidence>
<keyword evidence="10" id="KW-1185">Reference proteome</keyword>
<protein>
    <submittedName>
        <fullName evidence="9">DMT family transporter</fullName>
    </submittedName>
</protein>
<evidence type="ECO:0000256" key="6">
    <source>
        <dbReference type="ARBA" id="ARBA00023136"/>
    </source>
</evidence>
<evidence type="ECO:0000256" key="1">
    <source>
        <dbReference type="ARBA" id="ARBA00004651"/>
    </source>
</evidence>
<dbReference type="GO" id="GO:0005886">
    <property type="term" value="C:plasma membrane"/>
    <property type="evidence" value="ECO:0007669"/>
    <property type="project" value="UniProtKB-SubCell"/>
</dbReference>
<dbReference type="SUPFAM" id="SSF103481">
    <property type="entry name" value="Multidrug resistance efflux transporter EmrE"/>
    <property type="match status" value="2"/>
</dbReference>
<feature type="domain" description="EamA" evidence="8">
    <location>
        <begin position="132"/>
        <end position="268"/>
    </location>
</feature>
<feature type="transmembrane region" description="Helical" evidence="7">
    <location>
        <begin position="251"/>
        <end position="269"/>
    </location>
</feature>
<feature type="transmembrane region" description="Helical" evidence="7">
    <location>
        <begin position="226"/>
        <end position="245"/>
    </location>
</feature>
<gene>
    <name evidence="9" type="ORF">H1191_19165</name>
</gene>
<keyword evidence="6 7" id="KW-0472">Membrane</keyword>
<reference evidence="9 10" key="1">
    <citation type="submission" date="2020-07" db="EMBL/GenBank/DDBJ databases">
        <authorList>
            <person name="Feng H."/>
        </authorList>
    </citation>
    <scope>NUCLEOTIDE SEQUENCE [LARGE SCALE GENOMIC DNA]</scope>
    <source>
        <strain evidence="10">s-10</strain>
    </source>
</reference>
<feature type="transmembrane region" description="Helical" evidence="7">
    <location>
        <begin position="46"/>
        <end position="67"/>
    </location>
</feature>
<feature type="domain" description="EamA" evidence="8">
    <location>
        <begin position="2"/>
        <end position="117"/>
    </location>
</feature>
<dbReference type="EMBL" id="JACEIQ010000032">
    <property type="protein sequence ID" value="MBA4496389.1"/>
    <property type="molecule type" value="Genomic_DNA"/>
</dbReference>
<dbReference type="InterPro" id="IPR000620">
    <property type="entry name" value="EamA_dom"/>
</dbReference>
<comment type="similarity">
    <text evidence="2">Belongs to the EamA transporter family.</text>
</comment>
<dbReference type="InterPro" id="IPR037185">
    <property type="entry name" value="EmrE-like"/>
</dbReference>
<dbReference type="PANTHER" id="PTHR32322">
    <property type="entry name" value="INNER MEMBRANE TRANSPORTER"/>
    <property type="match status" value="1"/>
</dbReference>
<comment type="caution">
    <text evidence="9">The sequence shown here is derived from an EMBL/GenBank/DDBJ whole genome shotgun (WGS) entry which is preliminary data.</text>
</comment>
<sequence>MYVVSKIVLDYIPPWVLLELRFIIGLVVLGIWAWYQKAWHIDKKDLFLLAIIGLVGYTGSIGLQFLGTDLSGASLGSLITSASPALISFFAWWLLRERLNTWKITSLIVATLGVVTVIGLPQQSMGSASFMGSWILFGAAITWALYTVLSRIQTQKYSSLTVTTWANSFGVLFTLPIASWEYVQSDVQLPTDPLLWMGVGYIGIISTALAFYFWNKGFEYMEASTGSLFFFVQPLVGSVLGYFLLNESLTWKFFVGAFLICIGIYFSTLDSRFVQPLSAKSKTNERGS</sequence>
<dbReference type="PANTHER" id="PTHR32322:SF18">
    <property type="entry name" value="S-ADENOSYLMETHIONINE_S-ADENOSYLHOMOCYSTEINE TRANSPORTER"/>
    <property type="match status" value="1"/>
</dbReference>
<keyword evidence="5 7" id="KW-1133">Transmembrane helix</keyword>
<feature type="transmembrane region" description="Helical" evidence="7">
    <location>
        <begin position="102"/>
        <end position="122"/>
    </location>
</feature>
<organism evidence="9 10">
    <name type="scientific">Paenactinomyces guangxiensis</name>
    <dbReference type="NCBI Taxonomy" id="1490290"/>
    <lineage>
        <taxon>Bacteria</taxon>
        <taxon>Bacillati</taxon>
        <taxon>Bacillota</taxon>
        <taxon>Bacilli</taxon>
        <taxon>Bacillales</taxon>
        <taxon>Thermoactinomycetaceae</taxon>
        <taxon>Paenactinomyces</taxon>
    </lineage>
</organism>
<keyword evidence="3" id="KW-1003">Cell membrane</keyword>
<accession>A0A7W1WUN8</accession>
<evidence type="ECO:0000256" key="5">
    <source>
        <dbReference type="ARBA" id="ARBA00022989"/>
    </source>
</evidence>
<dbReference type="AlphaFoldDB" id="A0A7W1WUN8"/>
<evidence type="ECO:0000313" key="9">
    <source>
        <dbReference type="EMBL" id="MBA4496389.1"/>
    </source>
</evidence>
<proteinExistence type="inferred from homology"/>
<feature type="transmembrane region" description="Helical" evidence="7">
    <location>
        <begin position="194"/>
        <end position="214"/>
    </location>
</feature>
<evidence type="ECO:0000256" key="3">
    <source>
        <dbReference type="ARBA" id="ARBA00022475"/>
    </source>
</evidence>
<dbReference type="Proteomes" id="UP000535491">
    <property type="component" value="Unassembled WGS sequence"/>
</dbReference>
<keyword evidence="4 7" id="KW-0812">Transmembrane</keyword>
<dbReference type="Pfam" id="PF00892">
    <property type="entry name" value="EamA"/>
    <property type="match status" value="2"/>
</dbReference>